<dbReference type="AlphaFoldDB" id="A0A418Q6X8"/>
<feature type="transmembrane region" description="Helical" evidence="2">
    <location>
        <begin position="36"/>
        <end position="52"/>
    </location>
</feature>
<dbReference type="STRING" id="1451189.CFAL_07040"/>
<dbReference type="OrthoDB" id="5190396at2"/>
<sequence length="202" mass="22749">MSSQDSDPTPQPSQRPVPQASDSTGRTVLRPSREHILGGFLMFLICLIFTGYKVEWFFWVPLVPILFIVWVLRARTIVGGSGIEAKYLFRRSQSVAWDDFQSIRFSKRGRAFAARQDDTQFWLPGVTFNSLVALHAASDGRIPDPVTPGRMAAQDKVQVVHKDGYAVLMDKDEYAEYEAARRREAEAEAEAAASQDNSKKEH</sequence>
<evidence type="ECO:0000313" key="5">
    <source>
        <dbReference type="Proteomes" id="UP000285278"/>
    </source>
</evidence>
<name>A0A418Q6X8_9CORY</name>
<evidence type="ECO:0000256" key="1">
    <source>
        <dbReference type="SAM" id="MobiDB-lite"/>
    </source>
</evidence>
<evidence type="ECO:0000313" key="4">
    <source>
        <dbReference type="EMBL" id="RIX34852.1"/>
    </source>
</evidence>
<dbReference type="Proteomes" id="UP000285278">
    <property type="component" value="Unassembled WGS sequence"/>
</dbReference>
<evidence type="ECO:0000256" key="2">
    <source>
        <dbReference type="SAM" id="Phobius"/>
    </source>
</evidence>
<feature type="domain" description="Low molecular weight protein antigen 6 PH" evidence="3">
    <location>
        <begin position="73"/>
        <end position="144"/>
    </location>
</feature>
<reference evidence="4 5" key="1">
    <citation type="submission" date="2018-09" db="EMBL/GenBank/DDBJ databases">
        <title>Optimization and identification of Corynebacterium falsenii FN1-14 from fish paste.</title>
        <authorList>
            <person name="Daroonpunt R."/>
            <person name="Tanasupawat S."/>
        </authorList>
    </citation>
    <scope>NUCLEOTIDE SEQUENCE [LARGE SCALE GENOMIC DNA]</scope>
    <source>
        <strain evidence="4 5">FN1-14</strain>
    </source>
</reference>
<dbReference type="EMBL" id="QXJK01000005">
    <property type="protein sequence ID" value="RIX34852.1"/>
    <property type="molecule type" value="Genomic_DNA"/>
</dbReference>
<dbReference type="Pfam" id="PF10756">
    <property type="entry name" value="bPH_6"/>
    <property type="match status" value="1"/>
</dbReference>
<accession>A0A418Q6X8</accession>
<protein>
    <submittedName>
        <fullName evidence="4">PH domain-containing protein</fullName>
    </submittedName>
</protein>
<evidence type="ECO:0000259" key="3">
    <source>
        <dbReference type="Pfam" id="PF10756"/>
    </source>
</evidence>
<organism evidence="4 5">
    <name type="scientific">Corynebacterium falsenii</name>
    <dbReference type="NCBI Taxonomy" id="108486"/>
    <lineage>
        <taxon>Bacteria</taxon>
        <taxon>Bacillati</taxon>
        <taxon>Actinomycetota</taxon>
        <taxon>Actinomycetes</taxon>
        <taxon>Mycobacteriales</taxon>
        <taxon>Corynebacteriaceae</taxon>
        <taxon>Corynebacterium</taxon>
    </lineage>
</organism>
<dbReference type="InterPro" id="IPR019692">
    <property type="entry name" value="CFP-6_PH"/>
</dbReference>
<feature type="region of interest" description="Disordered" evidence="1">
    <location>
        <begin position="1"/>
        <end position="26"/>
    </location>
</feature>
<keyword evidence="5" id="KW-1185">Reference proteome</keyword>
<feature type="transmembrane region" description="Helical" evidence="2">
    <location>
        <begin position="58"/>
        <end position="78"/>
    </location>
</feature>
<proteinExistence type="predicted"/>
<gene>
    <name evidence="4" type="ORF">D3M95_05960</name>
</gene>
<feature type="region of interest" description="Disordered" evidence="1">
    <location>
        <begin position="180"/>
        <end position="202"/>
    </location>
</feature>
<dbReference type="RefSeq" id="WP_119664716.1">
    <property type="nucleotide sequence ID" value="NZ_DYWY01000098.1"/>
</dbReference>
<keyword evidence="2" id="KW-0812">Transmembrane</keyword>
<keyword evidence="2" id="KW-1133">Transmembrane helix</keyword>
<keyword evidence="2" id="KW-0472">Membrane</keyword>
<comment type="caution">
    <text evidence="4">The sequence shown here is derived from an EMBL/GenBank/DDBJ whole genome shotgun (WGS) entry which is preliminary data.</text>
</comment>